<dbReference type="EMBL" id="JAAGUZ010000010">
    <property type="protein sequence ID" value="NEW43854.1"/>
    <property type="molecule type" value="Genomic_DNA"/>
</dbReference>
<dbReference type="SUPFAM" id="SSF52777">
    <property type="entry name" value="CoA-dependent acyltransferases"/>
    <property type="match status" value="2"/>
</dbReference>
<accession>A0A6P1D300</accession>
<gene>
    <name evidence="2" type="ORF">GV789_05190</name>
</gene>
<reference evidence="2 3" key="1">
    <citation type="submission" date="2020-01" db="EMBL/GenBank/DDBJ databases">
        <title>Genetics and antimicrobial susceptibilities of Nocardia species isolated from the soil; a comparison with species isolated from humans.</title>
        <authorList>
            <person name="Carrasco G."/>
            <person name="Monzon S."/>
            <person name="Sansegundo M."/>
            <person name="Garcia E."/>
            <person name="Garrido N."/>
            <person name="Medina M.J."/>
            <person name="Villalon P."/>
            <person name="Ramirez-Arocha A.C."/>
            <person name="Jimenez P."/>
            <person name="Cuesta I."/>
            <person name="Valdezate S."/>
        </authorList>
    </citation>
    <scope>NUCLEOTIDE SEQUENCE [LARGE SCALE GENOMIC DNA]</scope>
    <source>
        <strain evidence="2 3">CNM20110639</strain>
    </source>
</reference>
<organism evidence="2 3">
    <name type="scientific">Nocardia cyriacigeorgica</name>
    <dbReference type="NCBI Taxonomy" id="135487"/>
    <lineage>
        <taxon>Bacteria</taxon>
        <taxon>Bacillati</taxon>
        <taxon>Actinomycetota</taxon>
        <taxon>Actinomycetes</taxon>
        <taxon>Mycobacteriales</taxon>
        <taxon>Nocardiaceae</taxon>
        <taxon>Nocardia</taxon>
    </lineage>
</organism>
<dbReference type="Proteomes" id="UP000468928">
    <property type="component" value="Unassembled WGS sequence"/>
</dbReference>
<sequence length="486" mass="51830">MNVLTDAQMELMRRRLADAGIAGDQSATAAEPAEPSDGGLGIAERRMWKIYELDPESISHNYGVLLEFDDSYTLDEVVASYVRLVDASEVLSSVITVGDDGVARREPKRWDGRWVVPGQVWEWGSMPESEESTAGRSPEHIVRAAATALSTASFRLRQDPPIRARAYAGADGGVSMVLVLHHLAGDETALPPILSELVARADSAAAPAPSMPPAPARPVAALEHAVRHAVRTWAAEGIRYPLSGELPQTTPEQSWLSVMGEGPGAYLIRPIDQADVTALAGVAREVGATPNAVFIVVSALSIAALTGADDYVLLVPADNRQPGEAADKVGYCGNVVPMRFTFDPAACTKDALREAVSTVYGSMEFSSVDYGPILTALRGDGGRFPVAEVMALVKNTPLRGVPLPRGARVTCETVFKGVVHYPLALAFEIGEDEQVRLEVEYRTDILDQAYAQRAAKVVAELVARVPDALDLPLSDLFGTLRAAAGA</sequence>
<comment type="caution">
    <text evidence="2">The sequence shown here is derived from an EMBL/GenBank/DDBJ whole genome shotgun (WGS) entry which is preliminary data.</text>
</comment>
<dbReference type="RefSeq" id="WP_163828475.1">
    <property type="nucleotide sequence ID" value="NZ_JAAGUZ010000010.1"/>
</dbReference>
<evidence type="ECO:0000313" key="3">
    <source>
        <dbReference type="Proteomes" id="UP000468928"/>
    </source>
</evidence>
<dbReference type="PANTHER" id="PTHR45527:SF1">
    <property type="entry name" value="FATTY ACID SYNTHASE"/>
    <property type="match status" value="1"/>
</dbReference>
<dbReference type="InterPro" id="IPR023213">
    <property type="entry name" value="CAT-like_dom_sf"/>
</dbReference>
<dbReference type="GO" id="GO:0044550">
    <property type="term" value="P:secondary metabolite biosynthetic process"/>
    <property type="evidence" value="ECO:0007669"/>
    <property type="project" value="TreeGrafter"/>
</dbReference>
<dbReference type="Gene3D" id="3.30.559.10">
    <property type="entry name" value="Chloramphenicol acetyltransferase-like domain"/>
    <property type="match status" value="1"/>
</dbReference>
<dbReference type="InterPro" id="IPR001242">
    <property type="entry name" value="Condensation_dom"/>
</dbReference>
<dbReference type="GO" id="GO:0003824">
    <property type="term" value="F:catalytic activity"/>
    <property type="evidence" value="ECO:0007669"/>
    <property type="project" value="InterPro"/>
</dbReference>
<name>A0A6P1D300_9NOCA</name>
<feature type="domain" description="Condensation" evidence="1">
    <location>
        <begin position="272"/>
        <end position="476"/>
    </location>
</feature>
<evidence type="ECO:0000259" key="1">
    <source>
        <dbReference type="Pfam" id="PF00668"/>
    </source>
</evidence>
<dbReference type="GO" id="GO:0043041">
    <property type="term" value="P:amino acid activation for nonribosomal peptide biosynthetic process"/>
    <property type="evidence" value="ECO:0007669"/>
    <property type="project" value="TreeGrafter"/>
</dbReference>
<dbReference type="Gene3D" id="3.30.559.30">
    <property type="entry name" value="Nonribosomal peptide synthetase, condensation domain"/>
    <property type="match status" value="1"/>
</dbReference>
<dbReference type="AlphaFoldDB" id="A0A6P1D300"/>
<protein>
    <recommendedName>
        <fullName evidence="1">Condensation domain-containing protein</fullName>
    </recommendedName>
</protein>
<dbReference type="Pfam" id="PF00668">
    <property type="entry name" value="Condensation"/>
    <property type="match status" value="1"/>
</dbReference>
<evidence type="ECO:0000313" key="2">
    <source>
        <dbReference type="EMBL" id="NEW43854.1"/>
    </source>
</evidence>
<dbReference type="GO" id="GO:0008610">
    <property type="term" value="P:lipid biosynthetic process"/>
    <property type="evidence" value="ECO:0007669"/>
    <property type="project" value="UniProtKB-ARBA"/>
</dbReference>
<dbReference type="GO" id="GO:0005737">
    <property type="term" value="C:cytoplasm"/>
    <property type="evidence" value="ECO:0007669"/>
    <property type="project" value="TreeGrafter"/>
</dbReference>
<proteinExistence type="predicted"/>
<dbReference type="PANTHER" id="PTHR45527">
    <property type="entry name" value="NONRIBOSOMAL PEPTIDE SYNTHETASE"/>
    <property type="match status" value="1"/>
</dbReference>
<dbReference type="GO" id="GO:0031177">
    <property type="term" value="F:phosphopantetheine binding"/>
    <property type="evidence" value="ECO:0007669"/>
    <property type="project" value="TreeGrafter"/>
</dbReference>